<evidence type="ECO:0000256" key="17">
    <source>
        <dbReference type="ARBA" id="ARBA00023319"/>
    </source>
</evidence>
<dbReference type="SUPFAM" id="SSF57603">
    <property type="entry name" value="FnI-like domain"/>
    <property type="match status" value="1"/>
</dbReference>
<dbReference type="GO" id="GO:0006979">
    <property type="term" value="P:response to oxidative stress"/>
    <property type="evidence" value="ECO:0007669"/>
    <property type="project" value="InterPro"/>
</dbReference>
<keyword evidence="7 24" id="KW-0349">Heme</keyword>
<dbReference type="InterPro" id="IPR000483">
    <property type="entry name" value="Cys-rich_flank_reg_C"/>
</dbReference>
<organism evidence="29 30">
    <name type="scientific">Oncorhynchus kisutch</name>
    <name type="common">Coho salmon</name>
    <name type="synonym">Salmo kisutch</name>
    <dbReference type="NCBI Taxonomy" id="8019"/>
    <lineage>
        <taxon>Eukaryota</taxon>
        <taxon>Metazoa</taxon>
        <taxon>Chordata</taxon>
        <taxon>Craniata</taxon>
        <taxon>Vertebrata</taxon>
        <taxon>Euteleostomi</taxon>
        <taxon>Actinopterygii</taxon>
        <taxon>Neopterygii</taxon>
        <taxon>Teleostei</taxon>
        <taxon>Protacanthopterygii</taxon>
        <taxon>Salmoniformes</taxon>
        <taxon>Salmonidae</taxon>
        <taxon>Salmoninae</taxon>
        <taxon>Oncorhynchus</taxon>
    </lineage>
</organism>
<dbReference type="InterPro" id="IPR001611">
    <property type="entry name" value="Leu-rich_rpt"/>
</dbReference>
<dbReference type="InterPro" id="IPR019791">
    <property type="entry name" value="Haem_peroxidase_animal"/>
</dbReference>
<evidence type="ECO:0000256" key="5">
    <source>
        <dbReference type="ARBA" id="ARBA00022559"/>
    </source>
</evidence>
<dbReference type="FunFam" id="2.60.40.10:FF:000282">
    <property type="entry name" value="peroxidasin homolog"/>
    <property type="match status" value="1"/>
</dbReference>
<dbReference type="Pfam" id="PF07679">
    <property type="entry name" value="I-set"/>
    <property type="match status" value="4"/>
</dbReference>
<dbReference type="InterPro" id="IPR034824">
    <property type="entry name" value="Peroxidasin_peroxidase"/>
</dbReference>
<evidence type="ECO:0000256" key="1">
    <source>
        <dbReference type="ARBA" id="ARBA00001970"/>
    </source>
</evidence>
<dbReference type="Proteomes" id="UP000694557">
    <property type="component" value="Unassembled WGS sequence"/>
</dbReference>
<dbReference type="FunFam" id="3.80.10.10:FF:000071">
    <property type="entry name" value="peroxidasin homolog"/>
    <property type="match status" value="1"/>
</dbReference>
<dbReference type="SMART" id="SM00408">
    <property type="entry name" value="IGc2"/>
    <property type="match status" value="4"/>
</dbReference>
<dbReference type="GO" id="GO:0004601">
    <property type="term" value="F:peroxidase activity"/>
    <property type="evidence" value="ECO:0007669"/>
    <property type="project" value="UniProtKB-KW"/>
</dbReference>
<dbReference type="SMART" id="SM00082">
    <property type="entry name" value="LRRCT"/>
    <property type="match status" value="1"/>
</dbReference>
<dbReference type="SMART" id="SM00214">
    <property type="entry name" value="VWC"/>
    <property type="match status" value="1"/>
</dbReference>
<sequence length="1476" mass="164556">SLTLILVASGPQPVYSCPSRCLCFRTTVRCMHLNLETVPAVAPSTTILDLRFNKIKDLQSGSFKRLKNLNTLLLNNNHIRRIPRGTFEDLENLKYLYLYKNEIQSIDRQAFKGLVSLEQLYLHFNNIESLEPESFTQLPKLERLFLHNNRITHLVLGTFSHLQSMKRLRLDSNTLNCDCELLWLADLLKQYAESGNAQAAATCDYPSRLQGRSVATLTAEELNCEVPRITSEPQDVDVTSGNTVYFTCRAEGNPKPQIIWLRNNNALNMHDDSRLNLLEDGTLMIQDTRETDQGVYQCMAKNVAGEVKTSQVTLRYFGAPSRPSFVIQPQNTEVLVGESITLECSATGQPQPRVSWTKGDRTPLPTDARINITPSGGLFIQNVVQADGGQYTCFASNNVDTIHATAHIIVQATPQFTVTPHDQLVLEGHTVDFTCEASGYPQPVIAWTRGGSPLPQDRRHLVLSSGTLRIARVAPQDEGQYECQAVSPLGTVRTASLTHVSESSVTPVFTNAPRDVTAESGTDVQIPCRAQGQPEPVLTWNKDGIQVTESGKFHIAPEGFLEVKDVGLADGGRYECVARNPIGYQSATMVLTVLVPPMSRQGDTFVTSSIEEAIRNVDSAIESTRRHLFDGNPRTPGELLALFRYPRDPYTVEQARAGEIFEQTLLLIQNHVNQGLMVDTNGTAFRYNDLVSPHFLDVIANLSGCTAHRRFNNCSDICFHQKYRSHDGTCNNLQHPMWGASLTAFQRLLKSVYDNGFNLPRGASGRQQHGHALPLPRLVSTTMIGTETVTPDDRYTHMLMQWGQFLDHDLDSTVAALSQSRFSDGQLCTNVCTNDAPCFPIQFPPGDPRQARSGARCMFFVRSSPVCGSGMTSLLMNSVFPREQINQLTSYIDASNVYGSSRHESEEVRDLASQRGLLRQGIVQRSGKPLLPFATGPPTECMRDENESPIPCFLAGDHRANEQLGLTSMHTVWFREHNRVATELLRLNPHWDGDTIYHEARKIVGAQMQHITYNHWLPKVLGDAGMKLIGDYRGYNPNVNAGILNAFATAAFRFGHTLINPILYRLDENFQPIPQGHISLHRAFFSPFRIVNEGGIDPLLRGLFGVAGKMRVSTQLLNTELTERLFSMAHSVALDLAAMNIQRGRDHGIPPYNDYRTFCNLTSAQSFDDLRNEIKNPQVREKLQRLYGTPLNIDLFPALMAEDLVPGSRLGPTLMCLLAAQFKRLRDGDRFWYENPGVFTPAQLTQLKQASLTRVLCDNGDNITRIQQDVFNVAELPHGYGSCDDIPNIDLRMWQDCCEDCRTKGQFNALSYHFRGRRSVDQSSAEKKPANSIQQNISPAEDATENLVNVTLTSHQSTEPSLNDFQDFVVDMQKTITSLRKQIKRLEARLSKTDCTDAAGRERSDGERWKNDPCSTCECKGAQVTCLVESCPPVECQRPVKLKGACCPVCHNQGEGAASNSHTQTEKQAPGSHQHV</sequence>
<reference evidence="29" key="1">
    <citation type="submission" date="2025-08" db="UniProtKB">
        <authorList>
            <consortium name="Ensembl"/>
        </authorList>
    </citation>
    <scope>IDENTIFICATION</scope>
</reference>
<evidence type="ECO:0000256" key="16">
    <source>
        <dbReference type="ARBA" id="ARBA00023180"/>
    </source>
</evidence>
<evidence type="ECO:0000256" key="23">
    <source>
        <dbReference type="ARBA" id="ARBA00061342"/>
    </source>
</evidence>
<dbReference type="GO" id="GO:0020037">
    <property type="term" value="F:heme binding"/>
    <property type="evidence" value="ECO:0007669"/>
    <property type="project" value="InterPro"/>
</dbReference>
<dbReference type="GO" id="GO:0046872">
    <property type="term" value="F:metal ion binding"/>
    <property type="evidence" value="ECO:0007669"/>
    <property type="project" value="UniProtKB-KW"/>
</dbReference>
<keyword evidence="8 24" id="KW-0479">Metal-binding</keyword>
<dbReference type="InterPro" id="IPR036179">
    <property type="entry name" value="Ig-like_dom_sf"/>
</dbReference>
<feature type="region of interest" description="Disordered" evidence="26">
    <location>
        <begin position="1456"/>
        <end position="1476"/>
    </location>
</feature>
<evidence type="ECO:0000313" key="29">
    <source>
        <dbReference type="Ensembl" id="ENSOKIP00005104378.1"/>
    </source>
</evidence>
<evidence type="ECO:0000256" key="10">
    <source>
        <dbReference type="ARBA" id="ARBA00022737"/>
    </source>
</evidence>
<reference evidence="29" key="2">
    <citation type="submission" date="2025-09" db="UniProtKB">
        <authorList>
            <consortium name="Ensembl"/>
        </authorList>
    </citation>
    <scope>IDENTIFICATION</scope>
</reference>
<feature type="compositionally biased region" description="Polar residues" evidence="26">
    <location>
        <begin position="1458"/>
        <end position="1467"/>
    </location>
</feature>
<feature type="coiled-coil region" evidence="25">
    <location>
        <begin position="1369"/>
        <end position="1396"/>
    </location>
</feature>
<evidence type="ECO:0000259" key="28">
    <source>
        <dbReference type="PROSITE" id="PS50835"/>
    </source>
</evidence>
<keyword evidence="6" id="KW-0433">Leucine-rich repeat</keyword>
<gene>
    <name evidence="29" type="primary">PXDN</name>
    <name evidence="29" type="synonym">LOC109903921</name>
</gene>
<dbReference type="FunFam" id="2.60.40.10:FF:000163">
    <property type="entry name" value="peroxidasin homolog"/>
    <property type="match status" value="1"/>
</dbReference>
<evidence type="ECO:0000256" key="14">
    <source>
        <dbReference type="ARBA" id="ARBA00023004"/>
    </source>
</evidence>
<feature type="domain" description="Ig-like" evidence="28">
    <location>
        <begin position="323"/>
        <end position="409"/>
    </location>
</feature>
<feature type="domain" description="Ig-like" evidence="28">
    <location>
        <begin position="227"/>
        <end position="315"/>
    </location>
</feature>
<keyword evidence="17" id="KW-0393">Immunoglobulin domain</keyword>
<dbReference type="Gene3D" id="6.20.200.20">
    <property type="match status" value="1"/>
</dbReference>
<dbReference type="Ensembl" id="ENSOKIT00005111865.1">
    <property type="protein sequence ID" value="ENSOKIP00005104378.1"/>
    <property type="gene ID" value="ENSOKIG00005045731.1"/>
</dbReference>
<dbReference type="SMART" id="SM00013">
    <property type="entry name" value="LRRNT"/>
    <property type="match status" value="1"/>
</dbReference>
<dbReference type="PROSITE" id="PS50292">
    <property type="entry name" value="PEROXIDASE_3"/>
    <property type="match status" value="1"/>
</dbReference>
<comment type="subcellular location">
    <subcellularLocation>
        <location evidence="2">Endoplasmic reticulum</location>
    </subcellularLocation>
    <subcellularLocation>
        <location evidence="3">Secreted</location>
    </subcellularLocation>
</comment>
<keyword evidence="15" id="KW-1015">Disulfide bond</keyword>
<dbReference type="PANTHER" id="PTHR11475">
    <property type="entry name" value="OXIDASE/PEROXIDASE"/>
    <property type="match status" value="1"/>
</dbReference>
<dbReference type="FunFam" id="2.60.40.10:FF:000248">
    <property type="entry name" value="peroxidasin homolog"/>
    <property type="match status" value="1"/>
</dbReference>
<dbReference type="PROSITE" id="PS50835">
    <property type="entry name" value="IG_LIKE"/>
    <property type="match status" value="4"/>
</dbReference>
<feature type="domain" description="Ig-like" evidence="28">
    <location>
        <begin position="507"/>
        <end position="592"/>
    </location>
</feature>
<dbReference type="Pfam" id="PF03098">
    <property type="entry name" value="An_peroxidase"/>
    <property type="match status" value="1"/>
</dbReference>
<evidence type="ECO:0000256" key="6">
    <source>
        <dbReference type="ARBA" id="ARBA00022614"/>
    </source>
</evidence>
<dbReference type="PANTHER" id="PTHR11475:SF75">
    <property type="entry name" value="PEROXIDASIN HOMOLOG"/>
    <property type="match status" value="1"/>
</dbReference>
<dbReference type="InterPro" id="IPR013098">
    <property type="entry name" value="Ig_I-set"/>
</dbReference>
<dbReference type="Gene3D" id="3.80.10.10">
    <property type="entry name" value="Ribonuclease Inhibitor"/>
    <property type="match status" value="1"/>
</dbReference>
<dbReference type="FunFam" id="2.60.40.10:FF:000276">
    <property type="entry name" value="peroxidasin homolog"/>
    <property type="match status" value="1"/>
</dbReference>
<dbReference type="GO" id="GO:0031012">
    <property type="term" value="C:extracellular matrix"/>
    <property type="evidence" value="ECO:0007669"/>
    <property type="project" value="UniProtKB-ARBA"/>
</dbReference>
<evidence type="ECO:0000256" key="24">
    <source>
        <dbReference type="PIRSR" id="PIRSR619791-2"/>
    </source>
</evidence>
<dbReference type="InterPro" id="IPR037120">
    <property type="entry name" value="Haem_peroxidase_sf_animal"/>
</dbReference>
<keyword evidence="10" id="KW-0677">Repeat</keyword>
<dbReference type="SMART" id="SM00369">
    <property type="entry name" value="LRR_TYP"/>
    <property type="match status" value="5"/>
</dbReference>
<dbReference type="GO" id="GO:0048731">
    <property type="term" value="P:system development"/>
    <property type="evidence" value="ECO:0007669"/>
    <property type="project" value="UniProtKB-ARBA"/>
</dbReference>
<comment type="catalytic activity">
    <reaction evidence="19">
        <text>L-lysyl-[collagen] + L-methionyl-[collagen] + H2O2 = [collagen]-L-lysyl-N-S-L-methionyl-[collagen] + 2 H2O + H(+)</text>
        <dbReference type="Rhea" id="RHEA:66020"/>
        <dbReference type="Rhea" id="RHEA-COMP:12751"/>
        <dbReference type="Rhea" id="RHEA-COMP:16949"/>
        <dbReference type="Rhea" id="RHEA-COMP:16951"/>
        <dbReference type="ChEBI" id="CHEBI:15377"/>
        <dbReference type="ChEBI" id="CHEBI:15378"/>
        <dbReference type="ChEBI" id="CHEBI:16044"/>
        <dbReference type="ChEBI" id="CHEBI:16240"/>
        <dbReference type="ChEBI" id="CHEBI:29969"/>
        <dbReference type="ChEBI" id="CHEBI:166867"/>
    </reaction>
    <physiologicalReaction direction="left-to-right" evidence="19">
        <dbReference type="Rhea" id="RHEA:66021"/>
    </physiologicalReaction>
</comment>
<comment type="cofactor">
    <cofactor evidence="1">
        <name>heme b</name>
        <dbReference type="ChEBI" id="CHEBI:60344"/>
    </cofactor>
</comment>
<name>A0A8C7KJZ8_ONCKI</name>
<comment type="catalytic activity">
    <reaction evidence="18">
        <text>bromide + H2O2 = hypobromite + H2O</text>
        <dbReference type="Rhea" id="RHEA:66016"/>
        <dbReference type="ChEBI" id="CHEBI:15377"/>
        <dbReference type="ChEBI" id="CHEBI:15858"/>
        <dbReference type="ChEBI" id="CHEBI:16240"/>
        <dbReference type="ChEBI" id="CHEBI:29250"/>
    </reaction>
    <physiologicalReaction direction="left-to-right" evidence="18">
        <dbReference type="Rhea" id="RHEA:66017"/>
    </physiologicalReaction>
</comment>
<dbReference type="Pfam" id="PF23334">
    <property type="entry name" value="VWC2L_2nd"/>
    <property type="match status" value="1"/>
</dbReference>
<evidence type="ECO:0000256" key="8">
    <source>
        <dbReference type="ARBA" id="ARBA00022723"/>
    </source>
</evidence>
<evidence type="ECO:0000256" key="9">
    <source>
        <dbReference type="ARBA" id="ARBA00022729"/>
    </source>
</evidence>
<dbReference type="PRINTS" id="PR00457">
    <property type="entry name" value="ANPEROXIDASE"/>
</dbReference>
<evidence type="ECO:0000256" key="21">
    <source>
        <dbReference type="ARBA" id="ARBA00048887"/>
    </source>
</evidence>
<dbReference type="InterPro" id="IPR013783">
    <property type="entry name" value="Ig-like_fold"/>
</dbReference>
<evidence type="ECO:0000256" key="15">
    <source>
        <dbReference type="ARBA" id="ARBA00023157"/>
    </source>
</evidence>
<evidence type="ECO:0000256" key="7">
    <source>
        <dbReference type="ARBA" id="ARBA00022617"/>
    </source>
</evidence>
<protein>
    <submittedName>
        <fullName evidence="29">Peroxidasin</fullName>
    </submittedName>
</protein>
<evidence type="ECO:0000313" key="30">
    <source>
        <dbReference type="Proteomes" id="UP000694557"/>
    </source>
</evidence>
<keyword evidence="13" id="KW-0560">Oxidoreductase</keyword>
<dbReference type="Gene3D" id="2.60.40.10">
    <property type="entry name" value="Immunoglobulins"/>
    <property type="match status" value="4"/>
</dbReference>
<evidence type="ECO:0000256" key="18">
    <source>
        <dbReference type="ARBA" id="ARBA00047544"/>
    </source>
</evidence>
<keyword evidence="30" id="KW-1185">Reference proteome</keyword>
<dbReference type="InterPro" id="IPR000372">
    <property type="entry name" value="LRRNT"/>
</dbReference>
<comment type="catalytic activity">
    <reaction evidence="21">
        <text>L-tyrosyl-[protein] + bromide + H2O2 + H(+) = 3-bromo-L-tyrosyl-[protein] + 2 H2O</text>
        <dbReference type="Rhea" id="RHEA:69360"/>
        <dbReference type="Rhea" id="RHEA-COMP:10136"/>
        <dbReference type="Rhea" id="RHEA-COMP:17686"/>
        <dbReference type="ChEBI" id="CHEBI:15377"/>
        <dbReference type="ChEBI" id="CHEBI:15378"/>
        <dbReference type="ChEBI" id="CHEBI:15858"/>
        <dbReference type="ChEBI" id="CHEBI:16240"/>
        <dbReference type="ChEBI" id="CHEBI:46858"/>
        <dbReference type="ChEBI" id="CHEBI:183512"/>
    </reaction>
    <physiologicalReaction direction="left-to-right" evidence="21">
        <dbReference type="Rhea" id="RHEA:69361"/>
    </physiologicalReaction>
</comment>
<keyword evidence="14 24" id="KW-0408">Iron</keyword>
<evidence type="ECO:0000259" key="27">
    <source>
        <dbReference type="PROSITE" id="PS50184"/>
    </source>
</evidence>
<keyword evidence="5" id="KW-0575">Peroxidase</keyword>
<evidence type="ECO:0000256" key="3">
    <source>
        <dbReference type="ARBA" id="ARBA00004613"/>
    </source>
</evidence>
<dbReference type="SUPFAM" id="SSF52058">
    <property type="entry name" value="L domain-like"/>
    <property type="match status" value="1"/>
</dbReference>
<dbReference type="GO" id="GO:0005615">
    <property type="term" value="C:extracellular space"/>
    <property type="evidence" value="ECO:0007669"/>
    <property type="project" value="TreeGrafter"/>
</dbReference>
<evidence type="ECO:0000256" key="2">
    <source>
        <dbReference type="ARBA" id="ARBA00004240"/>
    </source>
</evidence>
<dbReference type="Gene3D" id="1.10.640.10">
    <property type="entry name" value="Haem peroxidase domain superfamily, animal type"/>
    <property type="match status" value="1"/>
</dbReference>
<keyword evidence="16" id="KW-0325">Glycoprotein</keyword>
<dbReference type="SMART" id="SM00409">
    <property type="entry name" value="IG"/>
    <property type="match status" value="4"/>
</dbReference>
<dbReference type="Pfam" id="PF13855">
    <property type="entry name" value="LRR_8"/>
    <property type="match status" value="1"/>
</dbReference>
<dbReference type="InterPro" id="IPR032675">
    <property type="entry name" value="LRR_dom_sf"/>
</dbReference>
<dbReference type="InterPro" id="IPR003599">
    <property type="entry name" value="Ig_sub"/>
</dbReference>
<dbReference type="PROSITE" id="PS50184">
    <property type="entry name" value="VWFC_2"/>
    <property type="match status" value="1"/>
</dbReference>
<evidence type="ECO:0000256" key="11">
    <source>
        <dbReference type="ARBA" id="ARBA00022824"/>
    </source>
</evidence>
<keyword evidence="25" id="KW-0175">Coiled coil</keyword>
<comment type="similarity">
    <text evidence="23">Belongs to the peroxidase family. XPO subfamily.</text>
</comment>
<evidence type="ECO:0000256" key="4">
    <source>
        <dbReference type="ARBA" id="ARBA00022525"/>
    </source>
</evidence>
<dbReference type="Pfam" id="PF01463">
    <property type="entry name" value="LRRCT"/>
    <property type="match status" value="1"/>
</dbReference>
<dbReference type="InterPro" id="IPR001007">
    <property type="entry name" value="VWF_dom"/>
</dbReference>
<dbReference type="CDD" id="cd09826">
    <property type="entry name" value="peroxidasin_like"/>
    <property type="match status" value="1"/>
</dbReference>
<feature type="binding site" description="axial binding residue" evidence="24">
    <location>
        <position position="1056"/>
    </location>
    <ligand>
        <name>heme b</name>
        <dbReference type="ChEBI" id="CHEBI:60344"/>
    </ligand>
    <ligandPart>
        <name>Fe</name>
        <dbReference type="ChEBI" id="CHEBI:18248"/>
    </ligandPart>
</feature>
<dbReference type="InterPro" id="IPR003591">
    <property type="entry name" value="Leu-rich_rpt_typical-subtyp"/>
</dbReference>
<dbReference type="SUPFAM" id="SSF48113">
    <property type="entry name" value="Heme-dependent peroxidases"/>
    <property type="match status" value="1"/>
</dbReference>
<dbReference type="PROSITE" id="PS01208">
    <property type="entry name" value="VWFC_1"/>
    <property type="match status" value="1"/>
</dbReference>
<dbReference type="InterPro" id="IPR003598">
    <property type="entry name" value="Ig_sub2"/>
</dbReference>
<keyword evidence="12" id="KW-0106">Calcium</keyword>
<comment type="catalytic activity">
    <reaction evidence="20">
        <text>L-lysyl-[collagen] + L-methionyl-[collagen] + hypobromite = [collagen]-L-lysyl-N-S-L-methionyl-[collagen] + bromide + H2O + H(+)</text>
        <dbReference type="Rhea" id="RHEA:66024"/>
        <dbReference type="Rhea" id="RHEA-COMP:12751"/>
        <dbReference type="Rhea" id="RHEA-COMP:16949"/>
        <dbReference type="Rhea" id="RHEA-COMP:16951"/>
        <dbReference type="ChEBI" id="CHEBI:15377"/>
        <dbReference type="ChEBI" id="CHEBI:15378"/>
        <dbReference type="ChEBI" id="CHEBI:15858"/>
        <dbReference type="ChEBI" id="CHEBI:16044"/>
        <dbReference type="ChEBI" id="CHEBI:29250"/>
        <dbReference type="ChEBI" id="CHEBI:29969"/>
        <dbReference type="ChEBI" id="CHEBI:166867"/>
    </reaction>
    <physiologicalReaction direction="left-to-right" evidence="20">
        <dbReference type="Rhea" id="RHEA:66025"/>
    </physiologicalReaction>
</comment>
<evidence type="ECO:0000256" key="20">
    <source>
        <dbReference type="ARBA" id="ARBA00048396"/>
    </source>
</evidence>
<comment type="catalytic activity">
    <reaction evidence="22">
        <text>hypobromite + L-tyrosyl-[protein] + H(+) = 3-bromo-L-tyrosyl-[protein] + H2O</text>
        <dbReference type="Rhea" id="RHEA:69356"/>
        <dbReference type="Rhea" id="RHEA-COMP:10136"/>
        <dbReference type="Rhea" id="RHEA-COMP:17686"/>
        <dbReference type="ChEBI" id="CHEBI:15377"/>
        <dbReference type="ChEBI" id="CHEBI:15378"/>
        <dbReference type="ChEBI" id="CHEBI:29250"/>
        <dbReference type="ChEBI" id="CHEBI:46858"/>
        <dbReference type="ChEBI" id="CHEBI:183512"/>
    </reaction>
    <physiologicalReaction direction="left-to-right" evidence="22">
        <dbReference type="Rhea" id="RHEA:69357"/>
    </physiologicalReaction>
</comment>
<dbReference type="GeneTree" id="ENSGT00940000157666"/>
<dbReference type="GO" id="GO:0005783">
    <property type="term" value="C:endoplasmic reticulum"/>
    <property type="evidence" value="ECO:0007669"/>
    <property type="project" value="UniProtKB-SubCell"/>
</dbReference>
<evidence type="ECO:0000256" key="13">
    <source>
        <dbReference type="ARBA" id="ARBA00023002"/>
    </source>
</evidence>
<evidence type="ECO:0000256" key="25">
    <source>
        <dbReference type="SAM" id="Coils"/>
    </source>
</evidence>
<accession>A0A8C7KJZ8</accession>
<dbReference type="InterPro" id="IPR010255">
    <property type="entry name" value="Haem_peroxidase_sf"/>
</dbReference>
<evidence type="ECO:0000256" key="12">
    <source>
        <dbReference type="ARBA" id="ARBA00022837"/>
    </source>
</evidence>
<dbReference type="PROSITE" id="PS51450">
    <property type="entry name" value="LRR"/>
    <property type="match status" value="2"/>
</dbReference>
<evidence type="ECO:0000256" key="26">
    <source>
        <dbReference type="SAM" id="MobiDB-lite"/>
    </source>
</evidence>
<proteinExistence type="inferred from homology"/>
<feature type="domain" description="VWFC" evidence="27">
    <location>
        <begin position="1393"/>
        <end position="1451"/>
    </location>
</feature>
<dbReference type="InterPro" id="IPR007110">
    <property type="entry name" value="Ig-like_dom"/>
</dbReference>
<keyword evidence="9" id="KW-0732">Signal</keyword>
<evidence type="ECO:0000256" key="19">
    <source>
        <dbReference type="ARBA" id="ARBA00047610"/>
    </source>
</evidence>
<dbReference type="SUPFAM" id="SSF48726">
    <property type="entry name" value="Immunoglobulin"/>
    <property type="match status" value="4"/>
</dbReference>
<keyword evidence="4" id="KW-0964">Secreted</keyword>
<dbReference type="FunFam" id="1.10.640.10:FF:000001">
    <property type="entry name" value="Peroxidasin homolog"/>
    <property type="match status" value="1"/>
</dbReference>
<dbReference type="GO" id="GO:0070831">
    <property type="term" value="P:basement membrane assembly"/>
    <property type="evidence" value="ECO:0007669"/>
    <property type="project" value="UniProtKB-ARBA"/>
</dbReference>
<feature type="domain" description="Ig-like" evidence="28">
    <location>
        <begin position="414"/>
        <end position="498"/>
    </location>
</feature>
<evidence type="ECO:0000256" key="22">
    <source>
        <dbReference type="ARBA" id="ARBA00049501"/>
    </source>
</evidence>
<keyword evidence="11" id="KW-0256">Endoplasmic reticulum</keyword>